<dbReference type="Pfam" id="PF00126">
    <property type="entry name" value="HTH_1"/>
    <property type="match status" value="1"/>
</dbReference>
<dbReference type="InterPro" id="IPR000847">
    <property type="entry name" value="LysR_HTH_N"/>
</dbReference>
<gene>
    <name evidence="6" type="ORF">IED13_16025</name>
</gene>
<dbReference type="PANTHER" id="PTHR30427">
    <property type="entry name" value="TRANSCRIPTIONAL ACTIVATOR PROTEIN LYSR"/>
    <property type="match status" value="1"/>
</dbReference>
<keyword evidence="3" id="KW-0238">DNA-binding</keyword>
<dbReference type="PROSITE" id="PS50931">
    <property type="entry name" value="HTH_LYSR"/>
    <property type="match status" value="1"/>
</dbReference>
<keyword evidence="2" id="KW-0805">Transcription regulation</keyword>
<feature type="domain" description="HTH lysR-type" evidence="5">
    <location>
        <begin position="1"/>
        <end position="58"/>
    </location>
</feature>
<evidence type="ECO:0000256" key="2">
    <source>
        <dbReference type="ARBA" id="ARBA00023015"/>
    </source>
</evidence>
<evidence type="ECO:0000313" key="7">
    <source>
        <dbReference type="Proteomes" id="UP000619295"/>
    </source>
</evidence>
<dbReference type="PANTHER" id="PTHR30427:SF1">
    <property type="entry name" value="TRANSCRIPTIONAL ACTIVATOR PROTEIN LYSR"/>
    <property type="match status" value="1"/>
</dbReference>
<proteinExistence type="inferred from homology"/>
<dbReference type="Gene3D" id="3.40.190.290">
    <property type="match status" value="1"/>
</dbReference>
<dbReference type="SUPFAM" id="SSF46785">
    <property type="entry name" value="Winged helix' DNA-binding domain"/>
    <property type="match status" value="1"/>
</dbReference>
<name>A0A927E9H4_9HYPH</name>
<accession>A0A927E9H4</accession>
<evidence type="ECO:0000259" key="5">
    <source>
        <dbReference type="PROSITE" id="PS50931"/>
    </source>
</evidence>
<protein>
    <submittedName>
        <fullName evidence="6">LysR family transcriptional regulator</fullName>
    </submittedName>
</protein>
<evidence type="ECO:0000256" key="4">
    <source>
        <dbReference type="ARBA" id="ARBA00023163"/>
    </source>
</evidence>
<dbReference type="Gene3D" id="1.10.10.10">
    <property type="entry name" value="Winged helix-like DNA-binding domain superfamily/Winged helix DNA-binding domain"/>
    <property type="match status" value="1"/>
</dbReference>
<comment type="similarity">
    <text evidence="1">Belongs to the LysR transcriptional regulatory family.</text>
</comment>
<dbReference type="GO" id="GO:0010628">
    <property type="term" value="P:positive regulation of gene expression"/>
    <property type="evidence" value="ECO:0007669"/>
    <property type="project" value="TreeGrafter"/>
</dbReference>
<evidence type="ECO:0000256" key="3">
    <source>
        <dbReference type="ARBA" id="ARBA00023125"/>
    </source>
</evidence>
<dbReference type="GO" id="GO:0043565">
    <property type="term" value="F:sequence-specific DNA binding"/>
    <property type="evidence" value="ECO:0007669"/>
    <property type="project" value="TreeGrafter"/>
</dbReference>
<sequence length="310" mass="34602">MNLRQVDAFRTIILRGSMTAAAQELRTSQPSISRLIAELEAEIDLKLFERKAGRIRPTQEGLAFYREVERSYIGLETLSYAARDIRIFGTGRLRIAAMPVMALGFIPRCIRRFKERFPQVSISLQMGHDGTVTRWMSSSYCDIGFIANVIDIPRVEHRPLYMIPGVCALPPGHRLAKRDRITPKDLEGEAFISLSLEDGARARVDRIFQDAGVRRHLALETPFSAAICALVEQGLGIGIVNPIAADDYRRSGIVFRPFKPEVMFHGHAMFPSHHRADPLVDGFLAVVREELAGYETTSVRHGGPAPQGPV</sequence>
<comment type="caution">
    <text evidence="6">The sequence shown here is derived from an EMBL/GenBank/DDBJ whole genome shotgun (WGS) entry which is preliminary data.</text>
</comment>
<keyword evidence="7" id="KW-1185">Reference proteome</keyword>
<dbReference type="Pfam" id="PF03466">
    <property type="entry name" value="LysR_substrate"/>
    <property type="match status" value="1"/>
</dbReference>
<evidence type="ECO:0000256" key="1">
    <source>
        <dbReference type="ARBA" id="ARBA00009437"/>
    </source>
</evidence>
<dbReference type="InterPro" id="IPR036390">
    <property type="entry name" value="WH_DNA-bd_sf"/>
</dbReference>
<organism evidence="6 7">
    <name type="scientific">Bosea spartocytisi</name>
    <dbReference type="NCBI Taxonomy" id="2773451"/>
    <lineage>
        <taxon>Bacteria</taxon>
        <taxon>Pseudomonadati</taxon>
        <taxon>Pseudomonadota</taxon>
        <taxon>Alphaproteobacteria</taxon>
        <taxon>Hyphomicrobiales</taxon>
        <taxon>Boseaceae</taxon>
        <taxon>Bosea</taxon>
    </lineage>
</organism>
<dbReference type="GO" id="GO:0003700">
    <property type="term" value="F:DNA-binding transcription factor activity"/>
    <property type="evidence" value="ECO:0007669"/>
    <property type="project" value="InterPro"/>
</dbReference>
<dbReference type="EMBL" id="JACXWY010000009">
    <property type="protein sequence ID" value="MBD3847218.1"/>
    <property type="molecule type" value="Genomic_DNA"/>
</dbReference>
<dbReference type="InterPro" id="IPR036388">
    <property type="entry name" value="WH-like_DNA-bd_sf"/>
</dbReference>
<dbReference type="RefSeq" id="WP_038363193.1">
    <property type="nucleotide sequence ID" value="NZ_JACXWY010000009.1"/>
</dbReference>
<evidence type="ECO:0000313" key="6">
    <source>
        <dbReference type="EMBL" id="MBD3847218.1"/>
    </source>
</evidence>
<reference evidence="6" key="1">
    <citation type="submission" date="2020-09" db="EMBL/GenBank/DDBJ databases">
        <title>Bosea spartocytisi sp. nov. a root nodule endophyte of Spartocytisus supranubius in the high mountain ecosystem fo the Teide National Park (Canary Islands, Spain).</title>
        <authorList>
            <person name="Pulido-Suarez L."/>
            <person name="Peix A."/>
            <person name="Igual J.M."/>
            <person name="Socas-Perez N."/>
            <person name="Velazquez E."/>
            <person name="Flores-Felix J.D."/>
            <person name="Leon-Barrios M."/>
        </authorList>
    </citation>
    <scope>NUCLEOTIDE SEQUENCE</scope>
    <source>
        <strain evidence="6">SSUT16</strain>
    </source>
</reference>
<dbReference type="AlphaFoldDB" id="A0A927E9H4"/>
<dbReference type="PRINTS" id="PR00039">
    <property type="entry name" value="HTHLYSR"/>
</dbReference>
<dbReference type="Proteomes" id="UP000619295">
    <property type="component" value="Unassembled WGS sequence"/>
</dbReference>
<dbReference type="InterPro" id="IPR005119">
    <property type="entry name" value="LysR_subst-bd"/>
</dbReference>
<keyword evidence="4" id="KW-0804">Transcription</keyword>
<dbReference type="SUPFAM" id="SSF53850">
    <property type="entry name" value="Periplasmic binding protein-like II"/>
    <property type="match status" value="1"/>
</dbReference>